<comment type="caution">
    <text evidence="10">The sequence shown here is derived from an EMBL/GenBank/DDBJ whole genome shotgun (WGS) entry which is preliminary data.</text>
</comment>
<evidence type="ECO:0000256" key="3">
    <source>
        <dbReference type="ARBA" id="ARBA00022741"/>
    </source>
</evidence>
<feature type="region of interest" description="Disordered" evidence="7">
    <location>
        <begin position="1304"/>
        <end position="1323"/>
    </location>
</feature>
<dbReference type="InterPro" id="IPR036691">
    <property type="entry name" value="Endo/exonu/phosph_ase_sf"/>
</dbReference>
<dbReference type="InterPro" id="IPR018488">
    <property type="entry name" value="cNMP-bd_CS"/>
</dbReference>
<gene>
    <name evidence="10" type="primary">pkaC</name>
    <name evidence="10" type="ORF">SNEC2469_LOCUS3537</name>
</gene>
<dbReference type="PROSITE" id="PS00888">
    <property type="entry name" value="CNMP_BINDING_1"/>
    <property type="match status" value="1"/>
</dbReference>
<evidence type="ECO:0000256" key="7">
    <source>
        <dbReference type="SAM" id="MobiDB-lite"/>
    </source>
</evidence>
<keyword evidence="5 6" id="KW-0067">ATP-binding</keyword>
<feature type="domain" description="Protein kinase" evidence="8">
    <location>
        <begin position="1761"/>
        <end position="1995"/>
    </location>
</feature>
<dbReference type="Gene3D" id="3.40.50.1820">
    <property type="entry name" value="alpha/beta hydrolase"/>
    <property type="match status" value="2"/>
</dbReference>
<dbReference type="GO" id="GO:0046872">
    <property type="term" value="F:metal ion binding"/>
    <property type="evidence" value="ECO:0007669"/>
    <property type="project" value="UniProtKB-KW"/>
</dbReference>
<keyword evidence="11" id="KW-1185">Reference proteome</keyword>
<evidence type="ECO:0000259" key="9">
    <source>
        <dbReference type="PROSITE" id="PS50042"/>
    </source>
</evidence>
<protein>
    <submittedName>
        <fullName evidence="10">PkaC protein</fullName>
    </submittedName>
</protein>
<dbReference type="SUPFAM" id="SSF56112">
    <property type="entry name" value="Protein kinase-like (PK-like)"/>
    <property type="match status" value="1"/>
</dbReference>
<dbReference type="PANTHER" id="PTHR24353">
    <property type="entry name" value="CYCLIC NUCLEOTIDE-DEPENDENT PROTEIN KINASE"/>
    <property type="match status" value="1"/>
</dbReference>
<dbReference type="InterPro" id="IPR000719">
    <property type="entry name" value="Prot_kinase_dom"/>
</dbReference>
<dbReference type="InterPro" id="IPR011009">
    <property type="entry name" value="Kinase-like_dom_sf"/>
</dbReference>
<dbReference type="SUPFAM" id="SSF51206">
    <property type="entry name" value="cAMP-binding domain-like"/>
    <property type="match status" value="2"/>
</dbReference>
<dbReference type="InterPro" id="IPR014710">
    <property type="entry name" value="RmlC-like_jellyroll"/>
</dbReference>
<feature type="domain" description="Cyclic nucleotide-binding" evidence="9">
    <location>
        <begin position="1169"/>
        <end position="1251"/>
    </location>
</feature>
<dbReference type="SUPFAM" id="SSF53474">
    <property type="entry name" value="alpha/beta-Hydrolases"/>
    <property type="match status" value="2"/>
</dbReference>
<dbReference type="Gene3D" id="1.10.510.10">
    <property type="entry name" value="Transferase(Phosphotransferase) domain 1"/>
    <property type="match status" value="1"/>
</dbReference>
<keyword evidence="2" id="KW-0808">Transferase</keyword>
<dbReference type="InterPro" id="IPR000595">
    <property type="entry name" value="cNMP-bd_dom"/>
</dbReference>
<dbReference type="CDD" id="cd00038">
    <property type="entry name" value="CAP_ED"/>
    <property type="match status" value="2"/>
</dbReference>
<dbReference type="PROSITE" id="PS00107">
    <property type="entry name" value="PROTEIN_KINASE_ATP"/>
    <property type="match status" value="1"/>
</dbReference>
<dbReference type="InterPro" id="IPR018490">
    <property type="entry name" value="cNMP-bd_dom_sf"/>
</dbReference>
<evidence type="ECO:0000313" key="10">
    <source>
        <dbReference type="EMBL" id="CAE7230589.1"/>
    </source>
</evidence>
<organism evidence="10 11">
    <name type="scientific">Symbiodinium necroappetens</name>
    <dbReference type="NCBI Taxonomy" id="1628268"/>
    <lineage>
        <taxon>Eukaryota</taxon>
        <taxon>Sar</taxon>
        <taxon>Alveolata</taxon>
        <taxon>Dinophyceae</taxon>
        <taxon>Suessiales</taxon>
        <taxon>Symbiodiniaceae</taxon>
        <taxon>Symbiodinium</taxon>
    </lineage>
</organism>
<dbReference type="SMART" id="SM00100">
    <property type="entry name" value="cNMP"/>
    <property type="match status" value="2"/>
</dbReference>
<evidence type="ECO:0000259" key="8">
    <source>
        <dbReference type="PROSITE" id="PS50011"/>
    </source>
</evidence>
<dbReference type="GO" id="GO:0005952">
    <property type="term" value="C:cAMP-dependent protein kinase complex"/>
    <property type="evidence" value="ECO:0007669"/>
    <property type="project" value="TreeGrafter"/>
</dbReference>
<dbReference type="Gene3D" id="3.30.200.20">
    <property type="entry name" value="Phosphorylase Kinase, domain 1"/>
    <property type="match status" value="1"/>
</dbReference>
<evidence type="ECO:0000256" key="6">
    <source>
        <dbReference type="PROSITE-ProRule" id="PRU10141"/>
    </source>
</evidence>
<feature type="binding site" evidence="6">
    <location>
        <position position="1790"/>
    </location>
    <ligand>
        <name>ATP</name>
        <dbReference type="ChEBI" id="CHEBI:30616"/>
    </ligand>
</feature>
<dbReference type="Proteomes" id="UP000601435">
    <property type="component" value="Unassembled WGS sequence"/>
</dbReference>
<keyword evidence="4" id="KW-0418">Kinase</keyword>
<dbReference type="Pfam" id="PF00069">
    <property type="entry name" value="Pkinase"/>
    <property type="match status" value="1"/>
</dbReference>
<keyword evidence="3 6" id="KW-0547">Nucleotide-binding</keyword>
<dbReference type="SUPFAM" id="SSF56219">
    <property type="entry name" value="DNase I-like"/>
    <property type="match status" value="1"/>
</dbReference>
<reference evidence="10" key="1">
    <citation type="submission" date="2021-02" db="EMBL/GenBank/DDBJ databases">
        <authorList>
            <person name="Dougan E. K."/>
            <person name="Rhodes N."/>
            <person name="Thang M."/>
            <person name="Chan C."/>
        </authorList>
    </citation>
    <scope>NUCLEOTIDE SEQUENCE</scope>
</reference>
<feature type="compositionally biased region" description="Polar residues" evidence="7">
    <location>
        <begin position="1304"/>
        <end position="1313"/>
    </location>
</feature>
<dbReference type="InterPro" id="IPR029058">
    <property type="entry name" value="AB_hydrolase_fold"/>
</dbReference>
<dbReference type="InterPro" id="IPR017441">
    <property type="entry name" value="Protein_kinase_ATP_BS"/>
</dbReference>
<dbReference type="Pfam" id="PF00027">
    <property type="entry name" value="cNMP_binding"/>
    <property type="match status" value="1"/>
</dbReference>
<dbReference type="Gene3D" id="3.60.10.10">
    <property type="entry name" value="Endonuclease/exonuclease/phosphatase"/>
    <property type="match status" value="1"/>
</dbReference>
<name>A0A812KP97_9DINO</name>
<dbReference type="EMBL" id="CAJNJA010007919">
    <property type="protein sequence ID" value="CAE7230589.1"/>
    <property type="molecule type" value="Genomic_DNA"/>
</dbReference>
<evidence type="ECO:0000256" key="1">
    <source>
        <dbReference type="ARBA" id="ARBA00022527"/>
    </source>
</evidence>
<sequence length="2053" mass="225651">MAQQQEPDAEGNHYVTCRDGTSIRCRLLLGGPAGDGRLDPKARTAICLHGIGEDLSFWEEGVFRTEDLPENFSGFEAMPSTEGTGPVHASDKVRRAKFSRALAKRVNVLLVDQRGFGRSDRPRTLAPLQDENIVLLTTWKVRDVASFTAAAKAEMNCARKAGAAAHSISLCGGKALVRSVFRDTAVLGMHVATLGSLAPELRLEACSTVESCTVVAPQGRLTELAYIQQTVLDKGVFGEFSAELFVTKLYSVVPLVYNKDLASPPKAFVCHRLRGGGVASLEEFLQEVRDNDAACVALSISVSSDGQDALALGQFTDLTGAVTHMQHLTSWVDSNGGDGAWHVVSVQIHARSAVLKTLSSHTSLPKKLEVCQMYPLSFEDSDATDRTATMEEFVSDVEQVRLYAGASKATIVGHSMGAAIALQYAISHPHRVERLCLSAAAPRVGPAAYENWMRIASTYQAWNPNVIRSTVAVVNVADEAIRALAAPTLLINAKDDQLTPLIGSEMIKSNLQTALLHVPEFGGHSNLVKNDASMERLTHFMISDAAMMFLTDVLLEEQLLSKWNLPNDKAFVRYYNCGRGLAEIERLERSLRLLRWSSGDHQQEKAALGGDMARVLRNLGLSNDTDETPRDRLMAEMMSMLGRMSAPARQAVNNSGVWWRDDGAAMGLPDKRKYSVDAWGRRRGGCKQGNCFVYSWDLSLMPQLLQRGWLSAGQATSLGSDFFACWWCGGPPAAHEDLGPASKEELAAHWHLQEPEKEAGREPQWKHIGYPLHYERLEAATPQPLSGSFVQKDCPWIEPLKALGASRPERDDLLSSIHLKYEVAEISQWARNCDLVALQEVDAALRSTLCPNSDSAASSDSGCWVESAWHIDGRGVRVDSTVAMFLPPSSQFEVVRTDHCELRVQLESGRWAARDHVAAVVSSGGQHLVVCSVHLHQRGCKSKAAYLEYLAPLKEMLMRLAEGPLPATLLGDFNMSPAEFATMTEEDAFWSDFVAVAPIDGAKTAAASNPCEIGDFMLHRAGASLARRPWQCYAEGDGFSGFDRFGLAVLADARRRLPWLRAQRAVQGAAEGLGRKLRELQELRVGHSQPRRPALAAARARPAGDTGISLHGHSLVEPSEDAMLLRIEAMSRLRSSLDREAESDQLLAMWRHGEEGELLAIRAKPPDTLTNREDFEVARNLKRKVWEPGTEIVKQGDLGKAFFLIMSGEADVLTRSGDSCHDHVRATLRKGDYFGGRTLLEERSNVATIRAGSEETRARSVSLASWIKFEKQGIAKYLKFPKRAAIYNEALQPDLGVTNHGETASHILQNGSPSEEYKSQKKTEEVRNNANLRALIQTDQEQLRKIAASAERRVVEKGVEVAKRGEVGDEFFIIREGSFDIVLSSPSEAERASAEERVALTTMSERLLRKQHFLQTLTQPSLCRTWGRTISTLLSPKSGVEEDVPASADMFLRGVSGPCEDAGSGWAVGMMLCGHTDGAKHFVAKSLTSFKGIKVLCIARVAYTSHHVTSFMAAWAGLPVTVLKSTKFVFFAAMIDWHHMEEVPDLVVPDSPKSDGLDEDSWASVPRLQESGEGMAWLGPRRLQKGGEDVGAVERCACDVLCLSLPSVQVHALEPLVSSERYELACNASGFVHFPAGERVIAQGKVGRPGCFGERSLLRGDAAYDVNVTAGANGMTCLTFNGETIRVLLSSFVFESCDFVFQHPSDPRHKDIHADVEGQHVPDGHSSFACSLPAASSVVSNSMDFAVGQTSVGVGRNLDGYAKLQVLGRGAYGEVYLVEDTIRKKHYALKVMSKGHVQRSGIVRQVRWERELLSMLDRSPVFLEDTPRGYATCFYAACVTAALEYLHERSIVHRDIKPENAMLDEHGYAKLCDMGFARFVLNKTNTLAGTPEYLAPEMIDYPHDHDLAVDWWALGVMVYELLAGQTPFHDEGIADPMARLLAIRRSQEEAMQDGICFPFHFPSPSKGFVQDLLRRCPDRLGCRGGSRAVQQHDVFRLKKFNFAALYERKLPSPFSPEVDIPEVGADAESENSFTLEHHSSLYAPVDNSEEICI</sequence>
<dbReference type="OrthoDB" id="408373at2759"/>
<dbReference type="Gene3D" id="2.60.120.10">
    <property type="entry name" value="Jelly Rolls"/>
    <property type="match status" value="2"/>
</dbReference>
<feature type="domain" description="Cyclic nucleotide-binding" evidence="9">
    <location>
        <begin position="1334"/>
        <end position="1382"/>
    </location>
</feature>
<evidence type="ECO:0000313" key="11">
    <source>
        <dbReference type="Proteomes" id="UP000601435"/>
    </source>
</evidence>
<dbReference type="InterPro" id="IPR000073">
    <property type="entry name" value="AB_hydrolase_1"/>
</dbReference>
<evidence type="ECO:0000256" key="5">
    <source>
        <dbReference type="ARBA" id="ARBA00022840"/>
    </source>
</evidence>
<evidence type="ECO:0000256" key="2">
    <source>
        <dbReference type="ARBA" id="ARBA00022679"/>
    </source>
</evidence>
<dbReference type="SMART" id="SM00220">
    <property type="entry name" value="S_TKc"/>
    <property type="match status" value="1"/>
</dbReference>
<evidence type="ECO:0000256" key="4">
    <source>
        <dbReference type="ARBA" id="ARBA00022777"/>
    </source>
</evidence>
<dbReference type="PROSITE" id="PS50042">
    <property type="entry name" value="CNMP_BINDING_3"/>
    <property type="match status" value="2"/>
</dbReference>
<accession>A0A812KP97</accession>
<dbReference type="GO" id="GO:0005524">
    <property type="term" value="F:ATP binding"/>
    <property type="evidence" value="ECO:0007669"/>
    <property type="project" value="UniProtKB-UniRule"/>
</dbReference>
<dbReference type="Pfam" id="PF00561">
    <property type="entry name" value="Abhydrolase_1"/>
    <property type="match status" value="1"/>
</dbReference>
<dbReference type="PROSITE" id="PS50011">
    <property type="entry name" value="PROTEIN_KINASE_DOM"/>
    <property type="match status" value="1"/>
</dbReference>
<dbReference type="GO" id="GO:0004691">
    <property type="term" value="F:cAMP-dependent protein kinase activity"/>
    <property type="evidence" value="ECO:0007669"/>
    <property type="project" value="TreeGrafter"/>
</dbReference>
<keyword evidence="1" id="KW-0723">Serine/threonine-protein kinase</keyword>
<proteinExistence type="predicted"/>